<keyword evidence="5 6" id="KW-0472">Membrane</keyword>
<evidence type="ECO:0000313" key="7">
    <source>
        <dbReference type="EMBL" id="WGF92503.1"/>
    </source>
</evidence>
<feature type="transmembrane region" description="Helical" evidence="6">
    <location>
        <begin position="120"/>
        <end position="146"/>
    </location>
</feature>
<keyword evidence="4 6" id="KW-1133">Transmembrane helix</keyword>
<feature type="transmembrane region" description="Helical" evidence="6">
    <location>
        <begin position="200"/>
        <end position="222"/>
    </location>
</feature>
<name>A0ABY8KTX2_9FLAO</name>
<protein>
    <submittedName>
        <fullName evidence="7">YihY/virulence factor BrkB family protein</fullName>
    </submittedName>
</protein>
<keyword evidence="8" id="KW-1185">Reference proteome</keyword>
<evidence type="ECO:0000256" key="2">
    <source>
        <dbReference type="ARBA" id="ARBA00022475"/>
    </source>
</evidence>
<evidence type="ECO:0000256" key="6">
    <source>
        <dbReference type="SAM" id="Phobius"/>
    </source>
</evidence>
<sequence length="307" mass="35190">MNQEEEKEINIPVIRDLIRFSKEIKLPALGDFSLYNLLDIYGTGILKGTFSSRASSIAYSFFLALFPFLLLLLNLIPMIPIDGFQSRFLIFIEALLPAQTTEFFYPIIADIAVNPRAGLLSFVFFLSLFLSANGVNAIFSAFEYSFHVTINRSFFRQYLVALMVSIFLALLLLTSVGVILYGEYIIRDLQSKAYIDTDLFWISFFQFIVFLVMLYVIIATLYYYGTKEGKSTRFFSIGAVTTTVLFVLTTYFFGVYINNFSNYNELYGSIGALLILMLYIWINANLLLLGFELNISIKRLKEKKFNT</sequence>
<dbReference type="InterPro" id="IPR017039">
    <property type="entry name" value="Virul_fac_BrkB"/>
</dbReference>
<dbReference type="Pfam" id="PF03631">
    <property type="entry name" value="Virul_fac_BrkB"/>
    <property type="match status" value="1"/>
</dbReference>
<accession>A0ABY8KTX2</accession>
<comment type="subcellular location">
    <subcellularLocation>
        <location evidence="1">Cell membrane</location>
        <topology evidence="1">Multi-pass membrane protein</topology>
    </subcellularLocation>
</comment>
<dbReference type="PANTHER" id="PTHR30213">
    <property type="entry name" value="INNER MEMBRANE PROTEIN YHJD"/>
    <property type="match status" value="1"/>
</dbReference>
<reference evidence="7 8" key="1">
    <citation type="submission" date="2023-04" db="EMBL/GenBank/DDBJ databases">
        <title>Taxonomic identification of the Arctic strain Aequorivita sp. nov. and transcriptomic analysis in response to temperature stress.</title>
        <authorList>
            <person name="Liu W."/>
            <person name="Cong B."/>
            <person name="Lin J."/>
        </authorList>
    </citation>
    <scope>NUCLEOTIDE SEQUENCE [LARGE SCALE GENOMIC DNA]</scope>
    <source>
        <strain evidence="7 8">Ant34-E75</strain>
    </source>
</reference>
<dbReference type="PIRSF" id="PIRSF035875">
    <property type="entry name" value="RNase_BN"/>
    <property type="match status" value="1"/>
</dbReference>
<evidence type="ECO:0000256" key="1">
    <source>
        <dbReference type="ARBA" id="ARBA00004651"/>
    </source>
</evidence>
<evidence type="ECO:0000313" key="8">
    <source>
        <dbReference type="Proteomes" id="UP001238523"/>
    </source>
</evidence>
<dbReference type="PANTHER" id="PTHR30213:SF0">
    <property type="entry name" value="UPF0761 MEMBRANE PROTEIN YIHY"/>
    <property type="match status" value="1"/>
</dbReference>
<feature type="transmembrane region" description="Helical" evidence="6">
    <location>
        <begin position="158"/>
        <end position="180"/>
    </location>
</feature>
<gene>
    <name evidence="7" type="ORF">QCQ61_15015</name>
</gene>
<evidence type="ECO:0000256" key="4">
    <source>
        <dbReference type="ARBA" id="ARBA00022989"/>
    </source>
</evidence>
<organism evidence="7 8">
    <name type="scientific">Aequorivita marisscotiae</name>
    <dbReference type="NCBI Taxonomy" id="3040348"/>
    <lineage>
        <taxon>Bacteria</taxon>
        <taxon>Pseudomonadati</taxon>
        <taxon>Bacteroidota</taxon>
        <taxon>Flavobacteriia</taxon>
        <taxon>Flavobacteriales</taxon>
        <taxon>Flavobacteriaceae</taxon>
        <taxon>Aequorivita</taxon>
    </lineage>
</organism>
<dbReference type="RefSeq" id="WP_279448494.1">
    <property type="nucleotide sequence ID" value="NZ_CP122379.1"/>
</dbReference>
<feature type="transmembrane region" description="Helical" evidence="6">
    <location>
        <begin position="266"/>
        <end position="291"/>
    </location>
</feature>
<feature type="transmembrane region" description="Helical" evidence="6">
    <location>
        <begin position="57"/>
        <end position="76"/>
    </location>
</feature>
<keyword evidence="2" id="KW-1003">Cell membrane</keyword>
<evidence type="ECO:0000256" key="3">
    <source>
        <dbReference type="ARBA" id="ARBA00022692"/>
    </source>
</evidence>
<evidence type="ECO:0000256" key="5">
    <source>
        <dbReference type="ARBA" id="ARBA00023136"/>
    </source>
</evidence>
<dbReference type="EMBL" id="CP122379">
    <property type="protein sequence ID" value="WGF92503.1"/>
    <property type="molecule type" value="Genomic_DNA"/>
</dbReference>
<keyword evidence="3 6" id="KW-0812">Transmembrane</keyword>
<proteinExistence type="predicted"/>
<dbReference type="Proteomes" id="UP001238523">
    <property type="component" value="Chromosome"/>
</dbReference>
<feature type="transmembrane region" description="Helical" evidence="6">
    <location>
        <begin position="234"/>
        <end position="254"/>
    </location>
</feature>